<dbReference type="AlphaFoldDB" id="A0A4C1WF97"/>
<reference evidence="1 2" key="1">
    <citation type="journal article" date="2019" name="Commun. Biol.">
        <title>The bagworm genome reveals a unique fibroin gene that provides high tensile strength.</title>
        <authorList>
            <person name="Kono N."/>
            <person name="Nakamura H."/>
            <person name="Ohtoshi R."/>
            <person name="Tomita M."/>
            <person name="Numata K."/>
            <person name="Arakawa K."/>
        </authorList>
    </citation>
    <scope>NUCLEOTIDE SEQUENCE [LARGE SCALE GENOMIC DNA]</scope>
</reference>
<sequence length="143" mass="15886">MNACITEVLPVCNPASWIGIAYLMEDAGTMQGGVGYRTILLTHWTKCESGYCYDASRRLRVVTILMVGCNHREYGHTPRIPSAATNFPFQVKRLLDPTSMCFAMVINNRQGRTLGTVDVDLRLPCVDFTLQDLGASCSWCDAM</sequence>
<dbReference type="EMBL" id="BGZK01000537">
    <property type="protein sequence ID" value="GBP49079.1"/>
    <property type="molecule type" value="Genomic_DNA"/>
</dbReference>
<accession>A0A4C1WF97</accession>
<keyword evidence="2" id="KW-1185">Reference proteome</keyword>
<name>A0A4C1WF97_EUMVA</name>
<proteinExistence type="predicted"/>
<evidence type="ECO:0000313" key="1">
    <source>
        <dbReference type="EMBL" id="GBP49079.1"/>
    </source>
</evidence>
<comment type="caution">
    <text evidence="1">The sequence shown here is derived from an EMBL/GenBank/DDBJ whole genome shotgun (WGS) entry which is preliminary data.</text>
</comment>
<protein>
    <submittedName>
        <fullName evidence="1">Uncharacterized protein</fullName>
    </submittedName>
</protein>
<organism evidence="1 2">
    <name type="scientific">Eumeta variegata</name>
    <name type="common">Bagworm moth</name>
    <name type="synonym">Eumeta japonica</name>
    <dbReference type="NCBI Taxonomy" id="151549"/>
    <lineage>
        <taxon>Eukaryota</taxon>
        <taxon>Metazoa</taxon>
        <taxon>Ecdysozoa</taxon>
        <taxon>Arthropoda</taxon>
        <taxon>Hexapoda</taxon>
        <taxon>Insecta</taxon>
        <taxon>Pterygota</taxon>
        <taxon>Neoptera</taxon>
        <taxon>Endopterygota</taxon>
        <taxon>Lepidoptera</taxon>
        <taxon>Glossata</taxon>
        <taxon>Ditrysia</taxon>
        <taxon>Tineoidea</taxon>
        <taxon>Psychidae</taxon>
        <taxon>Oiketicinae</taxon>
        <taxon>Eumeta</taxon>
    </lineage>
</organism>
<evidence type="ECO:0000313" key="2">
    <source>
        <dbReference type="Proteomes" id="UP000299102"/>
    </source>
</evidence>
<gene>
    <name evidence="1" type="ORF">EVAR_26787_1</name>
</gene>
<dbReference type="Proteomes" id="UP000299102">
    <property type="component" value="Unassembled WGS sequence"/>
</dbReference>